<accession>A0A1M7Q7R5</accession>
<evidence type="ECO:0000313" key="1">
    <source>
        <dbReference type="EMBL" id="SHN26595.1"/>
    </source>
</evidence>
<gene>
    <name evidence="1" type="ORF">SAMN05216499_13035</name>
</gene>
<evidence type="ECO:0000313" key="2">
    <source>
        <dbReference type="Proteomes" id="UP000184111"/>
    </source>
</evidence>
<dbReference type="EMBL" id="FRBI01000030">
    <property type="protein sequence ID" value="SHN26595.1"/>
    <property type="molecule type" value="Genomic_DNA"/>
</dbReference>
<reference evidence="1 2" key="1">
    <citation type="submission" date="2016-11" db="EMBL/GenBank/DDBJ databases">
        <authorList>
            <person name="Jaros S."/>
            <person name="Januszkiewicz K."/>
            <person name="Wedrychowicz H."/>
        </authorList>
    </citation>
    <scope>NUCLEOTIDE SEQUENCE [LARGE SCALE GENOMIC DNA]</scope>
    <source>
        <strain evidence="1 2">CGMCC 4.2025</strain>
    </source>
</reference>
<organism evidence="1 2">
    <name type="scientific">Actinacidiphila paucisporea</name>
    <dbReference type="NCBI Taxonomy" id="310782"/>
    <lineage>
        <taxon>Bacteria</taxon>
        <taxon>Bacillati</taxon>
        <taxon>Actinomycetota</taxon>
        <taxon>Actinomycetes</taxon>
        <taxon>Kitasatosporales</taxon>
        <taxon>Streptomycetaceae</taxon>
        <taxon>Actinacidiphila</taxon>
    </lineage>
</organism>
<dbReference type="Proteomes" id="UP000184111">
    <property type="component" value="Unassembled WGS sequence"/>
</dbReference>
<dbReference type="STRING" id="310782.SAMN05216499_13035"/>
<sequence>MVSPARGGVVVTGNGEWQCQMTRLAGGEMHACSEGAAAAWSAGLARTTVCIALLDG</sequence>
<proteinExistence type="predicted"/>
<name>A0A1M7Q7R5_9ACTN</name>
<keyword evidence="2" id="KW-1185">Reference proteome</keyword>
<dbReference type="AlphaFoldDB" id="A0A1M7Q7R5"/>
<protein>
    <submittedName>
        <fullName evidence="1">Uncharacterized protein</fullName>
    </submittedName>
</protein>